<name>A0A9X1ZZT3_9FLAO</name>
<dbReference type="Proteomes" id="UP001139521">
    <property type="component" value="Unassembled WGS sequence"/>
</dbReference>
<dbReference type="RefSeq" id="WP_249603405.1">
    <property type="nucleotide sequence ID" value="NZ_JAKHSK010000052.1"/>
</dbReference>
<dbReference type="InterPro" id="IPR025375">
    <property type="entry name" value="DUF4365"/>
</dbReference>
<evidence type="ECO:0000313" key="3">
    <source>
        <dbReference type="Proteomes" id="UP001139521"/>
    </source>
</evidence>
<evidence type="ECO:0000313" key="2">
    <source>
        <dbReference type="EMBL" id="MCL6220718.1"/>
    </source>
</evidence>
<comment type="caution">
    <text evidence="2">The sequence shown here is derived from an EMBL/GenBank/DDBJ whole genome shotgun (WGS) entry which is preliminary data.</text>
</comment>
<proteinExistence type="predicted"/>
<organism evidence="2 3">
    <name type="scientific">Zunongwangia pacifica</name>
    <dbReference type="NCBI Taxonomy" id="2911062"/>
    <lineage>
        <taxon>Bacteria</taxon>
        <taxon>Pseudomonadati</taxon>
        <taxon>Bacteroidota</taxon>
        <taxon>Flavobacteriia</taxon>
        <taxon>Flavobacteriales</taxon>
        <taxon>Flavobacteriaceae</taxon>
        <taxon>Zunongwangia</taxon>
    </lineage>
</organism>
<gene>
    <name evidence="2" type="ORF">L1967_20690</name>
</gene>
<protein>
    <submittedName>
        <fullName evidence="2">DUF4365 domain-containing protein</fullName>
    </submittedName>
</protein>
<dbReference type="Pfam" id="PF14280">
    <property type="entry name" value="DUF4365"/>
    <property type="match status" value="1"/>
</dbReference>
<feature type="domain" description="DUF4365" evidence="1">
    <location>
        <begin position="7"/>
        <end position="139"/>
    </location>
</feature>
<reference evidence="2" key="1">
    <citation type="submission" date="2022-01" db="EMBL/GenBank/DDBJ databases">
        <title>Genome sequencing of Zunongwangia sp. M21534 genome.</title>
        <authorList>
            <person name="Chen Y."/>
            <person name="Dong C."/>
            <person name="Shao Z."/>
        </authorList>
    </citation>
    <scope>NUCLEOTIDE SEQUENCE</scope>
    <source>
        <strain evidence="2">MCCC M21534</strain>
    </source>
</reference>
<dbReference type="EMBL" id="JAKHSK010000052">
    <property type="protein sequence ID" value="MCL6220718.1"/>
    <property type="molecule type" value="Genomic_DNA"/>
</dbReference>
<sequence>MRDINTERIGVYATALLITKELDWIFREQPIVDVGIDALIEQKFNGEPTGKFISAQIKTGKGNFHESKNSLTLYVTKIHYNYWLNSNLPVIIIAHLPETNKTTWEIANEETFKKTPTQWKVLIPKSKDLNKSSIDELNKIISGNKQTDFELQVKNNELSQSEIDQIVEDAGLFSECIKSLNTISDLITKLGEETKNQRIKIDKFADQGLSESDKRVKRSIKFYSESMNSITYKLNTEIEEFAYYFAKVFSAQEKVSIIVYHVEQDYATLQDLLDSLIKLKPNMRESIESMKFLRNSVSGLPKNNAHLKKARLKFLEVSNQIIKEFKLAENINNSFIETLNEKLG</sequence>
<accession>A0A9X1ZZT3</accession>
<evidence type="ECO:0000259" key="1">
    <source>
        <dbReference type="Pfam" id="PF14280"/>
    </source>
</evidence>
<keyword evidence="3" id="KW-1185">Reference proteome</keyword>
<dbReference type="AlphaFoldDB" id="A0A9X1ZZT3"/>